<accession>A0A8J3YN89</accession>
<name>A0A8J3YN89_9ACTN</name>
<evidence type="ECO:0000259" key="2">
    <source>
        <dbReference type="PROSITE" id="PS50263"/>
    </source>
</evidence>
<dbReference type="Proteomes" id="UP000619260">
    <property type="component" value="Unassembled WGS sequence"/>
</dbReference>
<keyword evidence="4" id="KW-1185">Reference proteome</keyword>
<reference evidence="3" key="1">
    <citation type="submission" date="2021-01" db="EMBL/GenBank/DDBJ databases">
        <title>Whole genome shotgun sequence of Virgisporangium aliadipatigenens NBRC 105644.</title>
        <authorList>
            <person name="Komaki H."/>
            <person name="Tamura T."/>
        </authorList>
    </citation>
    <scope>NUCLEOTIDE SEQUENCE</scope>
    <source>
        <strain evidence="3">NBRC 105644</strain>
    </source>
</reference>
<organism evidence="3 4">
    <name type="scientific">Virgisporangium aliadipatigenens</name>
    <dbReference type="NCBI Taxonomy" id="741659"/>
    <lineage>
        <taxon>Bacteria</taxon>
        <taxon>Bacillati</taxon>
        <taxon>Actinomycetota</taxon>
        <taxon>Actinomycetes</taxon>
        <taxon>Micromonosporales</taxon>
        <taxon>Micromonosporaceae</taxon>
        <taxon>Virgisporangium</taxon>
    </lineage>
</organism>
<dbReference type="Gene3D" id="3.60.110.10">
    <property type="entry name" value="Carbon-nitrogen hydrolase"/>
    <property type="match status" value="2"/>
</dbReference>
<dbReference type="CDD" id="cd07197">
    <property type="entry name" value="nitrilase"/>
    <property type="match status" value="2"/>
</dbReference>
<evidence type="ECO:0000313" key="3">
    <source>
        <dbReference type="EMBL" id="GIJ47537.1"/>
    </source>
</evidence>
<comment type="caution">
    <text evidence="3">The sequence shown here is derived from an EMBL/GenBank/DDBJ whole genome shotgun (WGS) entry which is preliminary data.</text>
</comment>
<evidence type="ECO:0000313" key="4">
    <source>
        <dbReference type="Proteomes" id="UP000619260"/>
    </source>
</evidence>
<feature type="domain" description="CN hydrolase" evidence="2">
    <location>
        <begin position="1"/>
        <end position="222"/>
    </location>
</feature>
<dbReference type="PROSITE" id="PS50263">
    <property type="entry name" value="CN_HYDROLASE"/>
    <property type="match status" value="1"/>
</dbReference>
<dbReference type="InterPro" id="IPR036526">
    <property type="entry name" value="C-N_Hydrolase_sf"/>
</dbReference>
<dbReference type="AlphaFoldDB" id="A0A8J3YN89"/>
<dbReference type="InterPro" id="IPR003010">
    <property type="entry name" value="C-N_Hydrolase"/>
</dbReference>
<dbReference type="PANTHER" id="PTHR23088">
    <property type="entry name" value="NITRILASE-RELATED"/>
    <property type="match status" value="1"/>
</dbReference>
<dbReference type="Pfam" id="PF00795">
    <property type="entry name" value="CN_hydrolase"/>
    <property type="match status" value="1"/>
</dbReference>
<evidence type="ECO:0000256" key="1">
    <source>
        <dbReference type="ARBA" id="ARBA00010613"/>
    </source>
</evidence>
<protein>
    <recommendedName>
        <fullName evidence="2">CN hydrolase domain-containing protein</fullName>
    </recommendedName>
</protein>
<gene>
    <name evidence="3" type="ORF">Val02_44230</name>
</gene>
<dbReference type="PANTHER" id="PTHR23088:SF27">
    <property type="entry name" value="DEAMINATED GLUTATHIONE AMIDASE"/>
    <property type="match status" value="1"/>
</dbReference>
<comment type="similarity">
    <text evidence="1">Belongs to the carbon-nitrogen hydrolase superfamily. NIT1/NIT2 family.</text>
</comment>
<dbReference type="EMBL" id="BOPF01000015">
    <property type="protein sequence ID" value="GIJ47537.1"/>
    <property type="molecule type" value="Genomic_DNA"/>
</dbReference>
<sequence>MVEQAAARGARVVVLPAFLNHPEYHPDRASARAAACAPEGTFLLGLAAAAARHEIYLKAHVTVEDGDHIRAVDLLFDPSGNVVARGNTRLFDGSERRWLDPGTQPAPVVDTDIGRLGMISAGDVGNAEFARQLALEQAQILLVSLATVSTDATRLHSPVRAAENKIWAVVANTVGERLGAEAHGVPPEWMRGVGESRVIRPDGTAEVVGDTEEQIVIADIEPRWADNKTRPDGGDLFRARRPRIYAPETARPAGSTRTPAARATVVVARPRTNGMSAIDEAASYVRTAAAEGADLVVLPELFFYPQGRADGSFVDGIAVDMLIQALDGTRCHVVTSLPDDAAHVGILIGADGVRGRQLQLHSSARHVSWQGALGDRLVPFDLEWGRLTIIVGDDALYPEVFRLAVLHDTDVVAVPSSFLEPWELTLGLPERVAADRLTVVASGQTGGLVAVPAVDPVLHGGRASFDGSLAAPFVTPLGGKTRTVTASVYPERSRMTFEAPWESAAV</sequence>
<proteinExistence type="inferred from homology"/>
<dbReference type="SUPFAM" id="SSF56317">
    <property type="entry name" value="Carbon-nitrogen hydrolase"/>
    <property type="match status" value="2"/>
</dbReference>